<dbReference type="NCBIfam" id="TIGR03748">
    <property type="entry name" value="conj_PilL"/>
    <property type="match status" value="1"/>
</dbReference>
<feature type="signal peptide" evidence="1">
    <location>
        <begin position="1"/>
        <end position="23"/>
    </location>
</feature>
<evidence type="ECO:0008006" key="4">
    <source>
        <dbReference type="Google" id="ProtNLM"/>
    </source>
</evidence>
<dbReference type="EMBL" id="JASGOQ010000003">
    <property type="protein sequence ID" value="MDV5393275.1"/>
    <property type="molecule type" value="Genomic_DNA"/>
</dbReference>
<comment type="caution">
    <text evidence="2">The sequence shown here is derived from an EMBL/GenBank/DDBJ whole genome shotgun (WGS) entry which is preliminary data.</text>
</comment>
<evidence type="ECO:0000313" key="2">
    <source>
        <dbReference type="EMBL" id="MDV5393275.1"/>
    </source>
</evidence>
<protein>
    <recommendedName>
        <fullName evidence="4">Integrating conjugative element protein PilL, PFGI-1 class</fullName>
    </recommendedName>
</protein>
<evidence type="ECO:0000313" key="3">
    <source>
        <dbReference type="Proteomes" id="UP001187859"/>
    </source>
</evidence>
<dbReference type="Proteomes" id="UP001187859">
    <property type="component" value="Unassembled WGS sequence"/>
</dbReference>
<feature type="chain" id="PRO_5042090548" description="Integrating conjugative element protein PilL, PFGI-1 class" evidence="1">
    <location>
        <begin position="24"/>
        <end position="151"/>
    </location>
</feature>
<sequence length="151" mass="16873">MKTQLLSVTFAAIGLVTVSPLLASEAEYKANGLALIKISPIEQQQRPLAVVATIEFPNSISTVGQAIHYTLLKTGYEIEDRTKLDEETRLVLTKDLPLIHRKFEYASVEQIIQSLVGSPFKITYDEIQRKVSIKPKSSDLEPNKLEGSFRD</sequence>
<evidence type="ECO:0000256" key="1">
    <source>
        <dbReference type="SAM" id="SignalP"/>
    </source>
</evidence>
<accession>A0AAE4Q589</accession>
<gene>
    <name evidence="2" type="ORF">QM089_24115</name>
</gene>
<keyword evidence="1" id="KW-0732">Signal</keyword>
<dbReference type="AlphaFoldDB" id="A0AAE4Q589"/>
<dbReference type="RefSeq" id="WP_248088596.1">
    <property type="nucleotide sequence ID" value="NZ_CP091834.1"/>
</dbReference>
<organism evidence="2 3">
    <name type="scientific">Shewanella xiamenensis</name>
    <dbReference type="NCBI Taxonomy" id="332186"/>
    <lineage>
        <taxon>Bacteria</taxon>
        <taxon>Pseudomonadati</taxon>
        <taxon>Pseudomonadota</taxon>
        <taxon>Gammaproteobacteria</taxon>
        <taxon>Alteromonadales</taxon>
        <taxon>Shewanellaceae</taxon>
        <taxon>Shewanella</taxon>
    </lineage>
</organism>
<reference evidence="2" key="1">
    <citation type="submission" date="2023-05" db="EMBL/GenBank/DDBJ databases">
        <title>Colonisation of extended spectrum b-lactamase- and carbapenemase-producing bacteria on hospital surfaces from low- and middle-income countries.</title>
        <authorList>
            <person name="Nieto-Rosado M."/>
            <person name="Sands K."/>
            <person name="Iregbu K."/>
            <person name="Zahra R."/>
            <person name="Mazarati J.B."/>
            <person name="Mehtar S."/>
            <person name="Barnards-Group B."/>
            <person name="Walsh T.R."/>
        </authorList>
    </citation>
    <scope>NUCLEOTIDE SEQUENCE</scope>
    <source>
        <strain evidence="2">PP-E493</strain>
    </source>
</reference>
<dbReference type="InterPro" id="IPR022260">
    <property type="entry name" value="Integr_conj_element_PilL"/>
</dbReference>
<proteinExistence type="predicted"/>
<name>A0AAE4Q589_9GAMM</name>